<dbReference type="EMBL" id="VTPC01002353">
    <property type="protein sequence ID" value="KAF2900159.1"/>
    <property type="molecule type" value="Genomic_DNA"/>
</dbReference>
<proteinExistence type="inferred from homology"/>
<evidence type="ECO:0000256" key="1">
    <source>
        <dbReference type="ARBA" id="ARBA00022694"/>
    </source>
</evidence>
<dbReference type="AlphaFoldDB" id="A0A8K0D6K3"/>
<protein>
    <submittedName>
        <fullName evidence="5">Uncharacterized protein</fullName>
    </submittedName>
</protein>
<comment type="caution">
    <text evidence="5">The sequence shown here is derived from an EMBL/GenBank/DDBJ whole genome shotgun (WGS) entry which is preliminary data.</text>
</comment>
<comment type="similarity">
    <text evidence="4">Belongs to the eukaryotic/archaeal RNase P protein component 4 family.</text>
</comment>
<evidence type="ECO:0000256" key="3">
    <source>
        <dbReference type="ARBA" id="ARBA00022833"/>
    </source>
</evidence>
<reference evidence="5" key="1">
    <citation type="submission" date="2019-08" db="EMBL/GenBank/DDBJ databases">
        <title>The genome of the North American firefly Photinus pyralis.</title>
        <authorList>
            <consortium name="Photinus pyralis genome working group"/>
            <person name="Fallon T.R."/>
            <person name="Sander Lower S.E."/>
            <person name="Weng J.-K."/>
        </authorList>
    </citation>
    <scope>NUCLEOTIDE SEQUENCE</scope>
    <source>
        <strain evidence="5">TRF0915ILg1</strain>
        <tissue evidence="5">Whole body</tissue>
    </source>
</reference>
<evidence type="ECO:0000313" key="5">
    <source>
        <dbReference type="EMBL" id="KAF2900159.1"/>
    </source>
</evidence>
<keyword evidence="3" id="KW-0862">Zinc</keyword>
<organism evidence="5 6">
    <name type="scientific">Ignelater luminosus</name>
    <name type="common">Cucubano</name>
    <name type="synonym">Pyrophorus luminosus</name>
    <dbReference type="NCBI Taxonomy" id="2038154"/>
    <lineage>
        <taxon>Eukaryota</taxon>
        <taxon>Metazoa</taxon>
        <taxon>Ecdysozoa</taxon>
        <taxon>Arthropoda</taxon>
        <taxon>Hexapoda</taxon>
        <taxon>Insecta</taxon>
        <taxon>Pterygota</taxon>
        <taxon>Neoptera</taxon>
        <taxon>Endopterygota</taxon>
        <taxon>Coleoptera</taxon>
        <taxon>Polyphaga</taxon>
        <taxon>Elateriformia</taxon>
        <taxon>Elateroidea</taxon>
        <taxon>Elateridae</taxon>
        <taxon>Agrypninae</taxon>
        <taxon>Pyrophorini</taxon>
        <taxon>Ignelater</taxon>
    </lineage>
</organism>
<dbReference type="OrthoDB" id="128536at2759"/>
<accession>A0A8K0D6K3</accession>
<dbReference type="Gene3D" id="6.20.50.20">
    <property type="match status" value="1"/>
</dbReference>
<sequence length="119" mass="13900">MDKSKNCVGKDNFERLNYLYQLSNIMQSKDGQNTSTLYSNLFISISKKAVQRVEPEIKRTICKKCHNVLLAGVSAKVRLRNKKLRWICNRCQITKVFKAVPDYQLWIQDPQSVVETLKY</sequence>
<dbReference type="GO" id="GO:0005655">
    <property type="term" value="C:nucleolar ribonuclease P complex"/>
    <property type="evidence" value="ECO:0007669"/>
    <property type="project" value="TreeGrafter"/>
</dbReference>
<dbReference type="InterPro" id="IPR007175">
    <property type="entry name" value="Rpr2/Snm1/Rpp21"/>
</dbReference>
<name>A0A8K0D6K3_IGNLU</name>
<dbReference type="GO" id="GO:0046872">
    <property type="term" value="F:metal ion binding"/>
    <property type="evidence" value="ECO:0007669"/>
    <property type="project" value="UniProtKB-KW"/>
</dbReference>
<dbReference type="GO" id="GO:0008033">
    <property type="term" value="P:tRNA processing"/>
    <property type="evidence" value="ECO:0007669"/>
    <property type="project" value="UniProtKB-KW"/>
</dbReference>
<dbReference type="PANTHER" id="PTHR14742">
    <property type="entry name" value="RIBONUCLEASE P SUBUNIT P21"/>
    <property type="match status" value="1"/>
</dbReference>
<dbReference type="PANTHER" id="PTHR14742:SF0">
    <property type="entry name" value="RIBONUCLEASE P PROTEIN SUBUNIT P21"/>
    <property type="match status" value="1"/>
</dbReference>
<keyword evidence="2" id="KW-0479">Metal-binding</keyword>
<keyword evidence="1" id="KW-0819">tRNA processing</keyword>
<dbReference type="Pfam" id="PF04032">
    <property type="entry name" value="Rpr2"/>
    <property type="match status" value="1"/>
</dbReference>
<gene>
    <name evidence="5" type="ORF">ILUMI_06026</name>
</gene>
<dbReference type="Proteomes" id="UP000801492">
    <property type="component" value="Unassembled WGS sequence"/>
</dbReference>
<evidence type="ECO:0000313" key="6">
    <source>
        <dbReference type="Proteomes" id="UP000801492"/>
    </source>
</evidence>
<evidence type="ECO:0000256" key="2">
    <source>
        <dbReference type="ARBA" id="ARBA00022723"/>
    </source>
</evidence>
<keyword evidence="6" id="KW-1185">Reference proteome</keyword>
<evidence type="ECO:0000256" key="4">
    <source>
        <dbReference type="ARBA" id="ARBA00038402"/>
    </source>
</evidence>